<reference evidence="22" key="1">
    <citation type="journal article" date="2006" name="Science">
        <title>Ancient noncoding elements conserved in the human genome.</title>
        <authorList>
            <person name="Venkatesh B."/>
            <person name="Kirkness E.F."/>
            <person name="Loh Y.H."/>
            <person name="Halpern A.L."/>
            <person name="Lee A.P."/>
            <person name="Johnson J."/>
            <person name="Dandona N."/>
            <person name="Viswanathan L.D."/>
            <person name="Tay A."/>
            <person name="Venter J.C."/>
            <person name="Strausberg R.L."/>
            <person name="Brenner S."/>
        </authorList>
    </citation>
    <scope>NUCLEOTIDE SEQUENCE [LARGE SCALE GENOMIC DNA]</scope>
</reference>
<evidence type="ECO:0000256" key="3">
    <source>
        <dbReference type="ARBA" id="ARBA00022475"/>
    </source>
</evidence>
<keyword evidence="16" id="KW-1015">Disulfide bond</keyword>
<comment type="function">
    <text evidence="17">Receptor for glutamate that functions as a ligand-gated ion channel in the central nervous system and plays an important role in excitatory synaptic transmission. L-glutamate acts as an excitatory neurotransmitter at many synapses in the central nervous system.</text>
</comment>
<dbReference type="InterPro" id="IPR001508">
    <property type="entry name" value="Iono_Glu_rcpt_met"/>
</dbReference>
<dbReference type="Gene3D" id="3.40.190.10">
    <property type="entry name" value="Periplasmic binding protein-like II"/>
    <property type="match status" value="2"/>
</dbReference>
<dbReference type="InterPro" id="IPR001828">
    <property type="entry name" value="ANF_lig-bd_rcpt"/>
</dbReference>
<feature type="binding site" evidence="14">
    <location>
        <position position="539"/>
    </location>
    <ligand>
        <name>L-glutamate</name>
        <dbReference type="ChEBI" id="CHEBI:29985"/>
    </ligand>
</feature>
<dbReference type="InterPro" id="IPR001320">
    <property type="entry name" value="Iontro_rcpt_C"/>
</dbReference>
<dbReference type="Pfam" id="PF00060">
    <property type="entry name" value="Lig_chan"/>
    <property type="match status" value="1"/>
</dbReference>
<gene>
    <name evidence="21" type="primary">LOC103186977</name>
</gene>
<keyword evidence="4 17" id="KW-0812">Transmembrane</keyword>
<keyword evidence="8 17" id="KW-0472">Membrane</keyword>
<dbReference type="Pfam" id="PF01094">
    <property type="entry name" value="ANF_receptor"/>
    <property type="match status" value="1"/>
</dbReference>
<keyword evidence="11 17" id="KW-0628">Postsynaptic cell membrane</keyword>
<dbReference type="OrthoDB" id="5984008at2759"/>
<dbReference type="PANTHER" id="PTHR18966">
    <property type="entry name" value="IONOTROPIC GLUTAMATE RECEPTOR"/>
    <property type="match status" value="1"/>
</dbReference>
<feature type="transmembrane region" description="Helical" evidence="17">
    <location>
        <begin position="646"/>
        <end position="667"/>
    </location>
</feature>
<evidence type="ECO:0000256" key="8">
    <source>
        <dbReference type="ARBA" id="ARBA00023136"/>
    </source>
</evidence>
<protein>
    <recommendedName>
        <fullName evidence="17">Glutamate receptor</fullName>
    </recommendedName>
</protein>
<dbReference type="InterPro" id="IPR028082">
    <property type="entry name" value="Peripla_BP_I"/>
</dbReference>
<feature type="transmembrane region" description="Helical" evidence="17">
    <location>
        <begin position="576"/>
        <end position="599"/>
    </location>
</feature>
<comment type="subcellular location">
    <subcellularLocation>
        <location evidence="1">Cell membrane</location>
        <topology evidence="1">Multi-pass membrane protein</topology>
    </subcellularLocation>
    <subcellularLocation>
        <location evidence="17">Postsynaptic cell membrane</location>
        <topology evidence="17">Multi-pass membrane protein</topology>
    </subcellularLocation>
</comment>
<evidence type="ECO:0000256" key="2">
    <source>
        <dbReference type="ARBA" id="ARBA00022448"/>
    </source>
</evidence>
<reference evidence="21" key="5">
    <citation type="submission" date="2025-09" db="UniProtKB">
        <authorList>
            <consortium name="Ensembl"/>
        </authorList>
    </citation>
    <scope>IDENTIFICATION</scope>
</reference>
<evidence type="ECO:0000256" key="5">
    <source>
        <dbReference type="ARBA" id="ARBA00022989"/>
    </source>
</evidence>
<evidence type="ECO:0000256" key="11">
    <source>
        <dbReference type="ARBA" id="ARBA00023257"/>
    </source>
</evidence>
<name>A0A4W3GDJ0_CALMI</name>
<feature type="site" description="Crucial to convey clamshell closure to channel opening" evidence="15">
    <location>
        <position position="676"/>
    </location>
</feature>
<reference evidence="22" key="3">
    <citation type="journal article" date="2014" name="Nature">
        <title>Elephant shark genome provides unique insights into gnathostome evolution.</title>
        <authorList>
            <consortium name="International Elephant Shark Genome Sequencing Consortium"/>
            <person name="Venkatesh B."/>
            <person name="Lee A.P."/>
            <person name="Ravi V."/>
            <person name="Maurya A.K."/>
            <person name="Lian M.M."/>
            <person name="Swann J.B."/>
            <person name="Ohta Y."/>
            <person name="Flajnik M.F."/>
            <person name="Sutoh Y."/>
            <person name="Kasahara M."/>
            <person name="Hoon S."/>
            <person name="Gangu V."/>
            <person name="Roy S.W."/>
            <person name="Irimia M."/>
            <person name="Korzh V."/>
            <person name="Kondrychyn I."/>
            <person name="Lim Z.W."/>
            <person name="Tay B.H."/>
            <person name="Tohari S."/>
            <person name="Kong K.W."/>
            <person name="Ho S."/>
            <person name="Lorente-Galdos B."/>
            <person name="Quilez J."/>
            <person name="Marques-Bonet T."/>
            <person name="Raney B.J."/>
            <person name="Ingham P.W."/>
            <person name="Tay A."/>
            <person name="Hillier L.W."/>
            <person name="Minx P."/>
            <person name="Boehm T."/>
            <person name="Wilson R.K."/>
            <person name="Brenner S."/>
            <person name="Warren W.C."/>
        </authorList>
    </citation>
    <scope>NUCLEOTIDE SEQUENCE [LARGE SCALE GENOMIC DNA]</scope>
</reference>
<comment type="similarity">
    <text evidence="17">Belongs to the glutamate-gated ion channel (TC 1.A.10.1) family.</text>
</comment>
<feature type="region of interest" description="Disordered" evidence="18">
    <location>
        <begin position="961"/>
        <end position="991"/>
    </location>
</feature>
<keyword evidence="6 17" id="KW-0770">Synapse</keyword>
<feature type="binding site" evidence="14">
    <location>
        <position position="534"/>
    </location>
    <ligand>
        <name>L-glutamate</name>
        <dbReference type="ChEBI" id="CHEBI:29985"/>
    </ligand>
</feature>
<keyword evidence="12 17" id="KW-1071">Ligand-gated ion channel</keyword>
<keyword evidence="13 17" id="KW-0407">Ion channel</keyword>
<dbReference type="FunFam" id="3.40.50.2300:FF:000520">
    <property type="entry name" value="Glutamate ionotropic receptor delta type subunit 1"/>
    <property type="match status" value="1"/>
</dbReference>
<dbReference type="InParanoid" id="A0A4W3GDJ0"/>
<dbReference type="OMA" id="TMAREDF"/>
<keyword evidence="17" id="KW-0732">Signal</keyword>
<accession>A0A4W3GDJ0</accession>
<evidence type="ECO:0000256" key="13">
    <source>
        <dbReference type="ARBA" id="ARBA00023303"/>
    </source>
</evidence>
<dbReference type="GeneTree" id="ENSGT00940000155192"/>
<feature type="domain" description="Ionotropic glutamate receptor L-glutamate and glycine-binding" evidence="20">
    <location>
        <begin position="461"/>
        <end position="523"/>
    </location>
</feature>
<evidence type="ECO:0000259" key="20">
    <source>
        <dbReference type="SMART" id="SM00918"/>
    </source>
</evidence>
<keyword evidence="9 17" id="KW-0675">Receptor</keyword>
<dbReference type="InterPro" id="IPR015683">
    <property type="entry name" value="Ionotropic_Glu_rcpt"/>
</dbReference>
<dbReference type="Gene3D" id="3.40.50.2300">
    <property type="match status" value="2"/>
</dbReference>
<dbReference type="Ensembl" id="ENSCMIT00000001441.1">
    <property type="protein sequence ID" value="ENSCMIP00000001378.1"/>
    <property type="gene ID" value="ENSCMIG00000000835.1"/>
</dbReference>
<dbReference type="SMART" id="SM00079">
    <property type="entry name" value="PBPe"/>
    <property type="match status" value="1"/>
</dbReference>
<evidence type="ECO:0000256" key="10">
    <source>
        <dbReference type="ARBA" id="ARBA00023180"/>
    </source>
</evidence>
<keyword evidence="3 17" id="KW-1003">Cell membrane</keyword>
<dbReference type="AlphaFoldDB" id="A0A4W3GDJ0"/>
<organism evidence="21 22">
    <name type="scientific">Callorhinchus milii</name>
    <name type="common">Ghost shark</name>
    <dbReference type="NCBI Taxonomy" id="7868"/>
    <lineage>
        <taxon>Eukaryota</taxon>
        <taxon>Metazoa</taxon>
        <taxon>Chordata</taxon>
        <taxon>Craniata</taxon>
        <taxon>Vertebrata</taxon>
        <taxon>Chondrichthyes</taxon>
        <taxon>Holocephali</taxon>
        <taxon>Chimaeriformes</taxon>
        <taxon>Callorhinchidae</taxon>
        <taxon>Callorhinchus</taxon>
    </lineage>
</organism>
<evidence type="ECO:0000256" key="17">
    <source>
        <dbReference type="RuleBase" id="RU367118"/>
    </source>
</evidence>
<feature type="compositionally biased region" description="Polar residues" evidence="18">
    <location>
        <begin position="967"/>
        <end position="976"/>
    </location>
</feature>
<feature type="binding site" evidence="14">
    <location>
        <position position="753"/>
    </location>
    <ligand>
        <name>L-glutamate</name>
        <dbReference type="ChEBI" id="CHEBI:29985"/>
    </ligand>
</feature>
<feature type="site" description="Interaction with the cone snail toxin Con-ikot-ikot" evidence="15">
    <location>
        <position position="703"/>
    </location>
</feature>
<evidence type="ECO:0000256" key="16">
    <source>
        <dbReference type="PIRSR" id="PIRSR601508-3"/>
    </source>
</evidence>
<evidence type="ECO:0000259" key="19">
    <source>
        <dbReference type="SMART" id="SM00079"/>
    </source>
</evidence>
<dbReference type="GeneID" id="103186977"/>
<feature type="disulfide bond" evidence="16">
    <location>
        <begin position="92"/>
        <end position="364"/>
    </location>
</feature>
<dbReference type="KEGG" id="cmk:103186977"/>
<evidence type="ECO:0000256" key="6">
    <source>
        <dbReference type="ARBA" id="ARBA00023018"/>
    </source>
</evidence>
<dbReference type="SUPFAM" id="SSF53822">
    <property type="entry name" value="Periplasmic binding protein-like I"/>
    <property type="match status" value="1"/>
</dbReference>
<evidence type="ECO:0000256" key="9">
    <source>
        <dbReference type="ARBA" id="ARBA00023170"/>
    </source>
</evidence>
<evidence type="ECO:0000256" key="4">
    <source>
        <dbReference type="ARBA" id="ARBA00022692"/>
    </source>
</evidence>
<dbReference type="SUPFAM" id="SSF53850">
    <property type="entry name" value="Periplasmic binding protein-like II"/>
    <property type="match status" value="1"/>
</dbReference>
<dbReference type="SMART" id="SM00918">
    <property type="entry name" value="Lig_chan-Glu_bd"/>
    <property type="match status" value="1"/>
</dbReference>
<keyword evidence="22" id="KW-1185">Reference proteome</keyword>
<dbReference type="GO" id="GO:0015276">
    <property type="term" value="F:ligand-gated monoatomic ion channel activity"/>
    <property type="evidence" value="ECO:0007669"/>
    <property type="project" value="InterPro"/>
</dbReference>
<reference evidence="21" key="4">
    <citation type="submission" date="2025-08" db="UniProtKB">
        <authorList>
            <consortium name="Ensembl"/>
        </authorList>
    </citation>
    <scope>IDENTIFICATION</scope>
</reference>
<dbReference type="Pfam" id="PF10613">
    <property type="entry name" value="Lig_chan-Glu_bd"/>
    <property type="match status" value="1"/>
</dbReference>
<reference evidence="22" key="2">
    <citation type="journal article" date="2007" name="PLoS Biol.">
        <title>Survey sequencing and comparative analysis of the elephant shark (Callorhinchus milii) genome.</title>
        <authorList>
            <person name="Venkatesh B."/>
            <person name="Kirkness E.F."/>
            <person name="Loh Y.H."/>
            <person name="Halpern A.L."/>
            <person name="Lee A.P."/>
            <person name="Johnson J."/>
            <person name="Dandona N."/>
            <person name="Viswanathan L.D."/>
            <person name="Tay A."/>
            <person name="Venter J.C."/>
            <person name="Strausberg R.L."/>
            <person name="Brenner S."/>
        </authorList>
    </citation>
    <scope>NUCLEOTIDE SEQUENCE [LARGE SCALE GENOMIC DNA]</scope>
</reference>
<dbReference type="PRINTS" id="PR00177">
    <property type="entry name" value="NMDARECEPTOR"/>
</dbReference>
<evidence type="ECO:0000313" key="22">
    <source>
        <dbReference type="Proteomes" id="UP000314986"/>
    </source>
</evidence>
<evidence type="ECO:0000256" key="7">
    <source>
        <dbReference type="ARBA" id="ARBA00023065"/>
    </source>
</evidence>
<feature type="transmembrane region" description="Helical" evidence="17">
    <location>
        <begin position="842"/>
        <end position="866"/>
    </location>
</feature>
<evidence type="ECO:0000256" key="1">
    <source>
        <dbReference type="ARBA" id="ARBA00004651"/>
    </source>
</evidence>
<feature type="domain" description="Ionotropic glutamate receptor C-terminal" evidence="19">
    <location>
        <begin position="451"/>
        <end position="818"/>
    </location>
</feature>
<dbReference type="Gene3D" id="1.10.287.70">
    <property type="match status" value="1"/>
</dbReference>
<sequence length="991" mass="111410">MPTHTEGEKEMEVFLALALAISWLLCTDTVASDSIIHIGAIFEESARKDDKMFRLAVADVNMNEEILQNEKITFSVRFVDSNNPFQAVQEACDLVSQGILALVSSTTCAPSASLQSLADGMHIPHLYIQRATAGTPRSRCAITRNTRSNDYTLSVRPPDYFNEVILKVITEFSWQKFMIFYDGAYDIRGIQEFLGQAGRQGIEVSLQKVETSISSMFTSLFSTLGFDELSRFRDMLRRALLFLNPRTAKTFISEAVDTNLAAVDSHWIFINEEINDADVRELGRRLTGRLTVIRQTFPMSESKSQYCLSQRHRFSSAMCNPKDPFTQHMEISNLYVYDSVLLLADAFHKKLEDRKWHSMASLTCIRKNSKPWQGGRSMIETIQKGQVSGLTGMLNFREDGVNANVLFEILGTSYSEDKERGIQRLGVWSPTSGFNGSLVDQKLDNRMEGVTLRVVTVLEAPFVLVAENVFGQPKEFCGYSIDVLNTLSQQLGFKYQIYQVPDRQYGKIQRNGKWNGMIGELINKRADLAVSALTITPERENVVDFTGRFMDFTLGFLLKKPEDKVDMFTCLAPFDLSVWACIIGTLFIVGLLICMFTWATPSPLQIGSVTSTTLYNAVWFVYGSFVQQGTGGEIPINTLAVRLLMGFWWLFVFIIISTYTANLTAILTSNRIDNPIRSFQDLAKQTDLPFGTVHNSEVFQIIKMKGQNPFEVEQTYAHMWSMINRTEGSENRVKEVHEGIQRAKVGNYAFVWDVAVLEYVAENEPDCAFVTARNSKVDRGYGIALQDGSPYRDIFSHRLLELEQSGELDALKRKWWPEAGMCDLQTHGKGHGKGGAMALHNFAGAFGFLALGVILALTAAMLEIWWKNKKKTSSLTEEDKEVEMEQFEKQVDDLCKTEDNPLKFSPSFVDLNSFELSMVPAGETLETFSDFRNTMTMSTFIPEQMRRTSACSLSAKTLSGLPMGGTPVSQTPQCGCTSRDDEDRSSPSTFL</sequence>
<dbReference type="GO" id="GO:0038023">
    <property type="term" value="F:signaling receptor activity"/>
    <property type="evidence" value="ECO:0007669"/>
    <property type="project" value="InterPro"/>
</dbReference>
<dbReference type="FunFam" id="1.10.287.70:FF:000143">
    <property type="entry name" value="Probable glutamate receptor"/>
    <property type="match status" value="1"/>
</dbReference>
<evidence type="ECO:0000256" key="12">
    <source>
        <dbReference type="ARBA" id="ARBA00023286"/>
    </source>
</evidence>
<evidence type="ECO:0000256" key="15">
    <source>
        <dbReference type="PIRSR" id="PIRSR601508-2"/>
    </source>
</evidence>
<keyword evidence="2 17" id="KW-0813">Transport</keyword>
<dbReference type="Proteomes" id="UP000314986">
    <property type="component" value="Unassembled WGS sequence"/>
</dbReference>
<evidence type="ECO:0000256" key="18">
    <source>
        <dbReference type="SAM" id="MobiDB-lite"/>
    </source>
</evidence>
<feature type="chain" id="PRO_5027143097" description="Glutamate receptor" evidence="17">
    <location>
        <begin position="32"/>
        <end position="991"/>
    </location>
</feature>
<evidence type="ECO:0000256" key="14">
    <source>
        <dbReference type="PIRSR" id="PIRSR601508-1"/>
    </source>
</evidence>
<feature type="disulfide bond" evidence="16">
    <location>
        <begin position="767"/>
        <end position="822"/>
    </location>
</feature>
<keyword evidence="7 17" id="KW-0406">Ion transport</keyword>
<proteinExistence type="inferred from homology"/>
<dbReference type="RefSeq" id="XP_007904462.1">
    <property type="nucleotide sequence ID" value="XM_007906271.1"/>
</dbReference>
<dbReference type="FunFam" id="3.40.190.10:FF:000024">
    <property type="entry name" value="Glutamate receptor, ionotropic, delta 1"/>
    <property type="match status" value="1"/>
</dbReference>
<dbReference type="GO" id="GO:0045211">
    <property type="term" value="C:postsynaptic membrane"/>
    <property type="evidence" value="ECO:0007669"/>
    <property type="project" value="UniProtKB-SubCell"/>
</dbReference>
<feature type="transmembrane region" description="Helical" evidence="17">
    <location>
        <begin position="606"/>
        <end position="626"/>
    </location>
</feature>
<feature type="signal peptide" evidence="17">
    <location>
        <begin position="1"/>
        <end position="31"/>
    </location>
</feature>
<dbReference type="InterPro" id="IPR019594">
    <property type="entry name" value="Glu/Gly-bd"/>
</dbReference>
<evidence type="ECO:0000313" key="21">
    <source>
        <dbReference type="Ensembl" id="ENSCMIP00000001378.1"/>
    </source>
</evidence>
<keyword evidence="5 17" id="KW-1133">Transmembrane helix</keyword>
<keyword evidence="10" id="KW-0325">Glycoprotein</keyword>